<gene>
    <name evidence="1" type="ORF">Taro_027603</name>
</gene>
<dbReference type="AlphaFoldDB" id="A0A843VKL3"/>
<keyword evidence="2" id="KW-1185">Reference proteome</keyword>
<dbReference type="EMBL" id="NMUH01001733">
    <property type="protein sequence ID" value="MQL94937.1"/>
    <property type="molecule type" value="Genomic_DNA"/>
</dbReference>
<organism evidence="1 2">
    <name type="scientific">Colocasia esculenta</name>
    <name type="common">Wild taro</name>
    <name type="synonym">Arum esculentum</name>
    <dbReference type="NCBI Taxonomy" id="4460"/>
    <lineage>
        <taxon>Eukaryota</taxon>
        <taxon>Viridiplantae</taxon>
        <taxon>Streptophyta</taxon>
        <taxon>Embryophyta</taxon>
        <taxon>Tracheophyta</taxon>
        <taxon>Spermatophyta</taxon>
        <taxon>Magnoliopsida</taxon>
        <taxon>Liliopsida</taxon>
        <taxon>Araceae</taxon>
        <taxon>Aroideae</taxon>
        <taxon>Colocasieae</taxon>
        <taxon>Colocasia</taxon>
    </lineage>
</organism>
<name>A0A843VKL3_COLES</name>
<protein>
    <submittedName>
        <fullName evidence="1">Uncharacterized protein</fullName>
    </submittedName>
</protein>
<proteinExistence type="predicted"/>
<dbReference type="Proteomes" id="UP000652761">
    <property type="component" value="Unassembled WGS sequence"/>
</dbReference>
<evidence type="ECO:0000313" key="2">
    <source>
        <dbReference type="Proteomes" id="UP000652761"/>
    </source>
</evidence>
<evidence type="ECO:0000313" key="1">
    <source>
        <dbReference type="EMBL" id="MQL94937.1"/>
    </source>
</evidence>
<sequence>MDTPVGSVIFDRFARVMGRIKVQKGSVFLACARFGKVTYYKVSLDRDPYHDFLEAQLVLHLKRMAPSMGPNYSVGPGPFKTYFEKREEQAWEIISHFASLLSSAYYLPL</sequence>
<reference evidence="1" key="1">
    <citation type="submission" date="2017-07" db="EMBL/GenBank/DDBJ databases">
        <title>Taro Niue Genome Assembly and Annotation.</title>
        <authorList>
            <person name="Atibalentja N."/>
            <person name="Keating K."/>
            <person name="Fields C.J."/>
        </authorList>
    </citation>
    <scope>NUCLEOTIDE SEQUENCE</scope>
    <source>
        <strain evidence="1">Niue_2</strain>
        <tissue evidence="1">Leaf</tissue>
    </source>
</reference>
<comment type="caution">
    <text evidence="1">The sequence shown here is derived from an EMBL/GenBank/DDBJ whole genome shotgun (WGS) entry which is preliminary data.</text>
</comment>
<accession>A0A843VKL3</accession>